<keyword evidence="2" id="KW-1185">Reference proteome</keyword>
<organism evidence="1 2">
    <name type="scientific">Saccharospirillum mangrovi</name>
    <dbReference type="NCBI Taxonomy" id="2161747"/>
    <lineage>
        <taxon>Bacteria</taxon>
        <taxon>Pseudomonadati</taxon>
        <taxon>Pseudomonadota</taxon>
        <taxon>Gammaproteobacteria</taxon>
        <taxon>Oceanospirillales</taxon>
        <taxon>Saccharospirillaceae</taxon>
        <taxon>Saccharospirillum</taxon>
    </lineage>
</organism>
<comment type="caution">
    <text evidence="1">The sequence shown here is derived from an EMBL/GenBank/DDBJ whole genome shotgun (WGS) entry which is preliminary data.</text>
</comment>
<protein>
    <submittedName>
        <fullName evidence="1">DUF1853 family protein</fullName>
    </submittedName>
</protein>
<reference evidence="2" key="1">
    <citation type="journal article" date="2019" name="Int. J. Syst. Evol. Microbiol.">
        <title>The Global Catalogue of Microorganisms (GCM) 10K type strain sequencing project: providing services to taxonomists for standard genome sequencing and annotation.</title>
        <authorList>
            <consortium name="The Broad Institute Genomics Platform"/>
            <consortium name="The Broad Institute Genome Sequencing Center for Infectious Disease"/>
            <person name="Wu L."/>
            <person name="Ma J."/>
        </authorList>
    </citation>
    <scope>NUCLEOTIDE SEQUENCE [LARGE SCALE GENOMIC DNA]</scope>
    <source>
        <strain evidence="2">IBRC 10765</strain>
    </source>
</reference>
<dbReference type="Proteomes" id="UP001595617">
    <property type="component" value="Unassembled WGS sequence"/>
</dbReference>
<accession>A0ABV7ZX58</accession>
<dbReference type="EMBL" id="JBHRYR010000003">
    <property type="protein sequence ID" value="MFC3853109.1"/>
    <property type="molecule type" value="Genomic_DNA"/>
</dbReference>
<dbReference type="InterPro" id="IPR015003">
    <property type="entry name" value="DUF1853"/>
</dbReference>
<name>A0ABV7ZX58_9GAMM</name>
<evidence type="ECO:0000313" key="1">
    <source>
        <dbReference type="EMBL" id="MFC3853109.1"/>
    </source>
</evidence>
<dbReference type="Pfam" id="PF08907">
    <property type="entry name" value="DUF1853"/>
    <property type="match status" value="1"/>
</dbReference>
<proteinExistence type="predicted"/>
<gene>
    <name evidence="1" type="ORF">ACFOOG_09730</name>
</gene>
<evidence type="ECO:0000313" key="2">
    <source>
        <dbReference type="Proteomes" id="UP001595617"/>
    </source>
</evidence>
<dbReference type="RefSeq" id="WP_380695950.1">
    <property type="nucleotide sequence ID" value="NZ_JBHRYR010000003.1"/>
</dbReference>
<sequence length="319" mass="36808">MREPDNTASPDELAEQVRRDLKWAVTSADHWLNEFTVPWHESGSWFLPWVQALSYDTLAEANLFSLQKRRLGHYFEALWLFYLQHHPQWHIRLSNHVVYHMPPNDKTTEGEIDAVIQHDTSGELVHLELAVKFYLWVPMPNEPHAAEQDDATCWVGSSLRDSLARKRAQLHHRQLPLGRHPQVLTALGTAPERHECVMKGRGFLPWSAEHPQRSGWLSLSAYEQNFAASEAMILPRQHWLAGPDVPQWCSYDVLQEPLKHRAPVLLWVPTNHEAGTHTVLFVVPDDWLMQAQDWVRATRTALNGKNFHRRSVARQGPSA</sequence>